<dbReference type="PANTHER" id="PTHR34496:SF6">
    <property type="entry name" value="GLYCOSYLTRANSFERASE 2-LIKE DOMAIN-CONTAINING PROTEIN"/>
    <property type="match status" value="1"/>
</dbReference>
<gene>
    <name evidence="2" type="ORF">PCOR1329_LOCUS20279</name>
</gene>
<accession>A0ABN9RFG4</accession>
<comment type="caution">
    <text evidence="2">The sequence shown here is derived from an EMBL/GenBank/DDBJ whole genome shotgun (WGS) entry which is preliminary data.</text>
</comment>
<keyword evidence="3" id="KW-1185">Reference proteome</keyword>
<dbReference type="EMBL" id="CAUYUJ010006557">
    <property type="protein sequence ID" value="CAK0817779.1"/>
    <property type="molecule type" value="Genomic_DNA"/>
</dbReference>
<dbReference type="InterPro" id="IPR021067">
    <property type="entry name" value="Glycosyltransferase"/>
</dbReference>
<feature type="chain" id="PRO_5045674769" evidence="1">
    <location>
        <begin position="23"/>
        <end position="483"/>
    </location>
</feature>
<evidence type="ECO:0000313" key="3">
    <source>
        <dbReference type="Proteomes" id="UP001189429"/>
    </source>
</evidence>
<name>A0ABN9RFG4_9DINO</name>
<reference evidence="2" key="1">
    <citation type="submission" date="2023-10" db="EMBL/GenBank/DDBJ databases">
        <authorList>
            <person name="Chen Y."/>
            <person name="Shah S."/>
            <person name="Dougan E. K."/>
            <person name="Thang M."/>
            <person name="Chan C."/>
        </authorList>
    </citation>
    <scope>NUCLEOTIDE SEQUENCE [LARGE SCALE GENOMIC DNA]</scope>
</reference>
<dbReference type="Pfam" id="PF11397">
    <property type="entry name" value="GlcNAc"/>
    <property type="match status" value="1"/>
</dbReference>
<proteinExistence type="predicted"/>
<feature type="signal peptide" evidence="1">
    <location>
        <begin position="1"/>
        <end position="22"/>
    </location>
</feature>
<organism evidence="2 3">
    <name type="scientific">Prorocentrum cordatum</name>
    <dbReference type="NCBI Taxonomy" id="2364126"/>
    <lineage>
        <taxon>Eukaryota</taxon>
        <taxon>Sar</taxon>
        <taxon>Alveolata</taxon>
        <taxon>Dinophyceae</taxon>
        <taxon>Prorocentrales</taxon>
        <taxon>Prorocentraceae</taxon>
        <taxon>Prorocentrum</taxon>
    </lineage>
</organism>
<evidence type="ECO:0000313" key="2">
    <source>
        <dbReference type="EMBL" id="CAK0817779.1"/>
    </source>
</evidence>
<protein>
    <submittedName>
        <fullName evidence="2">Uncharacterized protein</fullName>
    </submittedName>
</protein>
<dbReference type="PANTHER" id="PTHR34496">
    <property type="entry name" value="GLCNAC TRANSFERASE-RELATED"/>
    <property type="match status" value="1"/>
</dbReference>
<keyword evidence="1" id="KW-0732">Signal</keyword>
<dbReference type="Proteomes" id="UP001189429">
    <property type="component" value="Unassembled WGS sequence"/>
</dbReference>
<evidence type="ECO:0000256" key="1">
    <source>
        <dbReference type="SAM" id="SignalP"/>
    </source>
</evidence>
<sequence>MRLAQAFLAAVLPVSSGLKAAARDVDPVSLLSDDGAARAEAARARLAAARAADAQRGHAFRTVGGASPVPPLTEPDELTPIVLEVSAFQDGERCALTLFRALAKASHPARVSFHLLQARQKQTTDCLAEFEEKHLPKLCLEGKALANAEGVSGDACQQRVLGRSHSWLLDPADGEGPAHQRGVSTSLLAYHREDAMCLSSDSHMDFERGWDTTMISDWASTRNEFAVLSAYPANVGSRAGPQGEYIDLCGYSLEDGIPRGRTGGNMYPQRGVAPYLTVNWAAGLSFHRCHAEKNVPVDWHLRWIFTGEEINRAVRFFTSGYDIYLPTNIAVTHNYSHASQAFFSYGPNDQGALKQKSRDRLARLFADGWVAEKADGQRAVGAGGLQGAANFGVGSQRSLEEFVRWGRVNLGGSWPQWMRDNGVTEMSDEETHRFCKTLDRLPVRDEVSLVASVSSKPDEFAADRNGNVKFYGDGEELDVRKLL</sequence>